<feature type="signal peptide" evidence="1">
    <location>
        <begin position="1"/>
        <end position="25"/>
    </location>
</feature>
<reference evidence="2 3" key="1">
    <citation type="submission" date="2019-09" db="EMBL/GenBank/DDBJ databases">
        <authorList>
            <person name="Chandra G."/>
            <person name="Truman W A."/>
        </authorList>
    </citation>
    <scope>NUCLEOTIDE SEQUENCE [LARGE SCALE GENOMIC DNA]</scope>
    <source>
        <strain evidence="2">PS712</strain>
    </source>
</reference>
<organism evidence="2 3">
    <name type="scientific">Pseudomonas fluorescens</name>
    <dbReference type="NCBI Taxonomy" id="294"/>
    <lineage>
        <taxon>Bacteria</taxon>
        <taxon>Pseudomonadati</taxon>
        <taxon>Pseudomonadota</taxon>
        <taxon>Gammaproteobacteria</taxon>
        <taxon>Pseudomonadales</taxon>
        <taxon>Pseudomonadaceae</taxon>
        <taxon>Pseudomonas</taxon>
    </lineage>
</organism>
<dbReference type="OrthoDB" id="9133049at2"/>
<dbReference type="Proteomes" id="UP000326018">
    <property type="component" value="Unassembled WGS sequence"/>
</dbReference>
<accession>A0A5E7A2G5</accession>
<dbReference type="PROSITE" id="PS51257">
    <property type="entry name" value="PROKAR_LIPOPROTEIN"/>
    <property type="match status" value="1"/>
</dbReference>
<feature type="chain" id="PRO_5022959441" description="Lipoprotein" evidence="1">
    <location>
        <begin position="26"/>
        <end position="150"/>
    </location>
</feature>
<name>A0A5E7A2G5_PSEFL</name>
<sequence precursor="true">MKPCLPLSALLITATLFGCSNSTHSPSMNLPLAATQKNPGHTATTTLTGEGNQTNFDFYITGVPNGTILPPRIYTFITKGTCQQPGAAAFAMNDKVNTEPNAGTGGWTFYRSAPIAMQELLSGKYAVVVRTSPEDGSADIFCGDVAHATR</sequence>
<dbReference type="AlphaFoldDB" id="A0A5E7A2G5"/>
<evidence type="ECO:0000313" key="3">
    <source>
        <dbReference type="Proteomes" id="UP000326018"/>
    </source>
</evidence>
<proteinExistence type="predicted"/>
<protein>
    <recommendedName>
        <fullName evidence="4">Lipoprotein</fullName>
    </recommendedName>
</protein>
<dbReference type="RefSeq" id="WP_150700855.1">
    <property type="nucleotide sequence ID" value="NZ_CABVIB010000002.1"/>
</dbReference>
<evidence type="ECO:0000256" key="1">
    <source>
        <dbReference type="SAM" id="SignalP"/>
    </source>
</evidence>
<dbReference type="EMBL" id="CABVIB010000002">
    <property type="protein sequence ID" value="VVN73102.1"/>
    <property type="molecule type" value="Genomic_DNA"/>
</dbReference>
<keyword evidence="1" id="KW-0732">Signal</keyword>
<gene>
    <name evidence="2" type="ORF">PS712_00550</name>
</gene>
<evidence type="ECO:0000313" key="2">
    <source>
        <dbReference type="EMBL" id="VVN73102.1"/>
    </source>
</evidence>
<evidence type="ECO:0008006" key="4">
    <source>
        <dbReference type="Google" id="ProtNLM"/>
    </source>
</evidence>